<evidence type="ECO:0000313" key="1">
    <source>
        <dbReference type="EMBL" id="GBF33861.1"/>
    </source>
</evidence>
<dbReference type="AlphaFoldDB" id="A0A2L2XIX1"/>
<accession>A0A2L2XIX1</accession>
<proteinExistence type="predicted"/>
<sequence length="60" mass="6722">MKPLENRLAKLNAKTGASSATAMFMLIQTLDDLGKHDCVEIYEKARKKAVAYLREPVREG</sequence>
<dbReference type="Proteomes" id="UP000239549">
    <property type="component" value="Unassembled WGS sequence"/>
</dbReference>
<keyword evidence="2" id="KW-1185">Reference proteome</keyword>
<name>A0A2L2XIX1_9FIRM</name>
<reference evidence="2" key="1">
    <citation type="submission" date="2018-02" db="EMBL/GenBank/DDBJ databases">
        <title>Genome sequence of Desulfocucumis palustris strain NAW-5.</title>
        <authorList>
            <person name="Watanabe M."/>
            <person name="Kojima H."/>
            <person name="Fukui M."/>
        </authorList>
    </citation>
    <scope>NUCLEOTIDE SEQUENCE [LARGE SCALE GENOMIC DNA]</scope>
    <source>
        <strain evidence="2">NAW-5</strain>
    </source>
</reference>
<evidence type="ECO:0000313" key="2">
    <source>
        <dbReference type="Proteomes" id="UP000239549"/>
    </source>
</evidence>
<protein>
    <submittedName>
        <fullName evidence="1">Uncharacterized protein</fullName>
    </submittedName>
</protein>
<organism evidence="1 2">
    <name type="scientific">Desulfocucumis palustris</name>
    <dbReference type="NCBI Taxonomy" id="1898651"/>
    <lineage>
        <taxon>Bacteria</taxon>
        <taxon>Bacillati</taxon>
        <taxon>Bacillota</taxon>
        <taxon>Clostridia</taxon>
        <taxon>Eubacteriales</taxon>
        <taxon>Desulfocucumaceae</taxon>
        <taxon>Desulfocucumis</taxon>
    </lineage>
</organism>
<comment type="caution">
    <text evidence="1">The sequence shown here is derived from an EMBL/GenBank/DDBJ whole genome shotgun (WGS) entry which is preliminary data.</text>
</comment>
<gene>
    <name evidence="1" type="ORF">DCCM_2972</name>
</gene>
<dbReference type="EMBL" id="BFAV01000122">
    <property type="protein sequence ID" value="GBF33861.1"/>
    <property type="molecule type" value="Genomic_DNA"/>
</dbReference>